<gene>
    <name evidence="2" type="ORF">Nepgr_025070</name>
</gene>
<name>A0AAD3T5T7_NEPGR</name>
<dbReference type="PANTHER" id="PTHR33312:SF19">
    <property type="entry name" value="BRI1 KINASE INHIBITOR 1"/>
    <property type="match status" value="1"/>
</dbReference>
<feature type="region of interest" description="Disordered" evidence="1">
    <location>
        <begin position="87"/>
        <end position="109"/>
    </location>
</feature>
<keyword evidence="3" id="KW-1185">Reference proteome</keyword>
<organism evidence="2 3">
    <name type="scientific">Nepenthes gracilis</name>
    <name type="common">Slender pitcher plant</name>
    <dbReference type="NCBI Taxonomy" id="150966"/>
    <lineage>
        <taxon>Eukaryota</taxon>
        <taxon>Viridiplantae</taxon>
        <taxon>Streptophyta</taxon>
        <taxon>Embryophyta</taxon>
        <taxon>Tracheophyta</taxon>
        <taxon>Spermatophyta</taxon>
        <taxon>Magnoliopsida</taxon>
        <taxon>eudicotyledons</taxon>
        <taxon>Gunneridae</taxon>
        <taxon>Pentapetalae</taxon>
        <taxon>Caryophyllales</taxon>
        <taxon>Nepenthaceae</taxon>
        <taxon>Nepenthes</taxon>
    </lineage>
</organism>
<dbReference type="Proteomes" id="UP001279734">
    <property type="component" value="Unassembled WGS sequence"/>
</dbReference>
<dbReference type="PANTHER" id="PTHR33312">
    <property type="entry name" value="MEMBRANE-ASSOCIATED KINASE REGULATOR 4-RELATED"/>
    <property type="match status" value="1"/>
</dbReference>
<comment type="caution">
    <text evidence="2">The sequence shown here is derived from an EMBL/GenBank/DDBJ whole genome shotgun (WGS) entry which is preliminary data.</text>
</comment>
<evidence type="ECO:0000313" key="2">
    <source>
        <dbReference type="EMBL" id="GMH23227.1"/>
    </source>
</evidence>
<evidence type="ECO:0000256" key="1">
    <source>
        <dbReference type="SAM" id="MobiDB-lite"/>
    </source>
</evidence>
<protein>
    <submittedName>
        <fullName evidence="2">Uncharacterized protein</fullName>
    </submittedName>
</protein>
<dbReference type="EMBL" id="BSYO01000026">
    <property type="protein sequence ID" value="GMH23227.1"/>
    <property type="molecule type" value="Genomic_DNA"/>
</dbReference>
<proteinExistence type="predicted"/>
<dbReference type="GO" id="GO:0019210">
    <property type="term" value="F:kinase inhibitor activity"/>
    <property type="evidence" value="ECO:0007669"/>
    <property type="project" value="InterPro"/>
</dbReference>
<dbReference type="GO" id="GO:0005886">
    <property type="term" value="C:plasma membrane"/>
    <property type="evidence" value="ECO:0007669"/>
    <property type="project" value="InterPro"/>
</dbReference>
<evidence type="ECO:0000313" key="3">
    <source>
        <dbReference type="Proteomes" id="UP001279734"/>
    </source>
</evidence>
<accession>A0AAD3T5T7</accession>
<dbReference type="AlphaFoldDB" id="A0AAD3T5T7"/>
<feature type="compositionally biased region" description="Low complexity" evidence="1">
    <location>
        <begin position="100"/>
        <end position="109"/>
    </location>
</feature>
<dbReference type="InterPro" id="IPR039620">
    <property type="entry name" value="BKI1/MAKR1/3/4"/>
</dbReference>
<sequence>MASPPSGVSSPSHAFSFTISLRSPATLNEKTKAHQPPLAIDLSPADDIFFHGQMLPFHLLSSLPTVSPRSSANSSDSFTLPELLEAGVEEEEDEEEKENPNVNNNSSSCEGNCYNVKNHNKSNNGGRSKIKSISLFGLKRWWTKRPDGEDNENRWRKLRFPLSHFLKRCARMVTPLQFFKGKKEDVKFRRQSNSQFGNLCPGDRRHLNERRGEFPAPASLRTSPTNSGHLLAIARLPSPTSDSTTEELQAAIQAAIAHCKNSIVSEENLKS</sequence>
<reference evidence="2" key="1">
    <citation type="submission" date="2023-05" db="EMBL/GenBank/DDBJ databases">
        <title>Nepenthes gracilis genome sequencing.</title>
        <authorList>
            <person name="Fukushima K."/>
        </authorList>
    </citation>
    <scope>NUCLEOTIDE SEQUENCE</scope>
    <source>
        <strain evidence="2">SING2019-196</strain>
    </source>
</reference>
<feature type="compositionally biased region" description="Acidic residues" evidence="1">
    <location>
        <begin position="87"/>
        <end position="97"/>
    </location>
</feature>